<gene>
    <name evidence="2" type="primary">bglA</name>
    <name evidence="2" type="ORF">SCLAR_v1c04680</name>
</gene>
<name>A0A2K8KK33_9MOLU</name>
<dbReference type="EMBL" id="CP024870">
    <property type="protein sequence ID" value="ATX70789.1"/>
    <property type="molecule type" value="Genomic_DNA"/>
</dbReference>
<dbReference type="InterPro" id="IPR001360">
    <property type="entry name" value="Glyco_hydro_1"/>
</dbReference>
<evidence type="ECO:0000313" key="3">
    <source>
        <dbReference type="Proteomes" id="UP000231179"/>
    </source>
</evidence>
<proteinExistence type="inferred from homology"/>
<keyword evidence="3" id="KW-1185">Reference proteome</keyword>
<dbReference type="InterPro" id="IPR017853">
    <property type="entry name" value="GH"/>
</dbReference>
<dbReference type="SUPFAM" id="SSF51445">
    <property type="entry name" value="(Trans)glycosidases"/>
    <property type="match status" value="1"/>
</dbReference>
<evidence type="ECO:0000256" key="1">
    <source>
        <dbReference type="RuleBase" id="RU003690"/>
    </source>
</evidence>
<reference evidence="2 3" key="1">
    <citation type="submission" date="2017-11" db="EMBL/GenBank/DDBJ databases">
        <title>Complete genome sequence of Spiroplasma clarkii CN-5 (DSM 19994).</title>
        <authorList>
            <person name="Tsai Y.-M."/>
            <person name="Chang A."/>
            <person name="Lo W.-S."/>
            <person name="Kuo C.-H."/>
        </authorList>
    </citation>
    <scope>NUCLEOTIDE SEQUENCE [LARGE SCALE GENOMIC DNA]</scope>
    <source>
        <strain evidence="2 3">CN-5</strain>
    </source>
</reference>
<organism evidence="2 3">
    <name type="scientific">Spiroplasma clarkii</name>
    <dbReference type="NCBI Taxonomy" id="2139"/>
    <lineage>
        <taxon>Bacteria</taxon>
        <taxon>Bacillati</taxon>
        <taxon>Mycoplasmatota</taxon>
        <taxon>Mollicutes</taxon>
        <taxon>Entomoplasmatales</taxon>
        <taxon>Spiroplasmataceae</taxon>
        <taxon>Spiroplasma</taxon>
    </lineage>
</organism>
<dbReference type="Proteomes" id="UP000231179">
    <property type="component" value="Chromosome"/>
</dbReference>
<dbReference type="GO" id="GO:0008422">
    <property type="term" value="F:beta-glucosidase activity"/>
    <property type="evidence" value="ECO:0007669"/>
    <property type="project" value="TreeGrafter"/>
</dbReference>
<dbReference type="PANTHER" id="PTHR10353:SF139">
    <property type="entry name" value="6-PHOSPHO-BETA-GLUCOSIDASE GMUD"/>
    <property type="match status" value="1"/>
</dbReference>
<dbReference type="GO" id="GO:0016052">
    <property type="term" value="P:carbohydrate catabolic process"/>
    <property type="evidence" value="ECO:0007669"/>
    <property type="project" value="TreeGrafter"/>
</dbReference>
<evidence type="ECO:0000313" key="2">
    <source>
        <dbReference type="EMBL" id="ATX70789.1"/>
    </source>
</evidence>
<dbReference type="PRINTS" id="PR00131">
    <property type="entry name" value="GLHYDRLASE1"/>
</dbReference>
<dbReference type="AlphaFoldDB" id="A0A2K8KK33"/>
<comment type="similarity">
    <text evidence="1">Belongs to the glycosyl hydrolase 1 family.</text>
</comment>
<dbReference type="PANTHER" id="PTHR10353">
    <property type="entry name" value="GLYCOSYL HYDROLASE"/>
    <property type="match status" value="1"/>
</dbReference>
<dbReference type="GO" id="GO:0005829">
    <property type="term" value="C:cytosol"/>
    <property type="evidence" value="ECO:0007669"/>
    <property type="project" value="TreeGrafter"/>
</dbReference>
<dbReference type="Gene3D" id="3.20.20.80">
    <property type="entry name" value="Glycosidases"/>
    <property type="match status" value="1"/>
</dbReference>
<dbReference type="Pfam" id="PF00232">
    <property type="entry name" value="Glyco_hydro_1"/>
    <property type="match status" value="1"/>
</dbReference>
<dbReference type="RefSeq" id="WP_100254351.1">
    <property type="nucleotide sequence ID" value="NZ_CP024870.1"/>
</dbReference>
<sequence>MLKFSKDFQIGAAISAIQTEGAGLTKKGDTIFEMQYKKKKAEFFEGIGPNITSDFMRNYKTDLKMLSEIKLTSLRTSFSWARLYPDGKNLDNEAVKYYHNYLDECIKNNIIPHMCLFHFDMPAWASELGGWSSEVVIESFIKYADFIFSEYGAKVKYFTTFNEPLNPIVGGFLGDGFEPYVNDPRLAIQQAYGMILAHAKVVEIFREKNYHKDSKIGIVFDWNYTYPFSESENDKYSAKIFDAYINKGPLKILAQGVIDDFLVDSLKKYQMLPKYTKSEIEIIKKVKVDFLGINYYFPKRAAYVECNNPRFEMDNVTQKIPADAIMNVHRGWEIYPQALYDIGLALKNEFQNIPWYIGECGMGVQNEDLYRDKNGMINDDYRIDFLEKHLEQIKRVIDMGSNCFGFHVWAAIDCWSFRNAYKNRYGLIEVNLKNQERRFKKSAYWYKKLIENRS</sequence>
<protein>
    <submittedName>
        <fullName evidence="2">6-phospho-beta-glucosidase</fullName>
    </submittedName>
</protein>
<accession>A0A2K8KK33</accession>